<dbReference type="Gene3D" id="1.20.910.10">
    <property type="entry name" value="Heme oxygenase-like"/>
    <property type="match status" value="1"/>
</dbReference>
<dbReference type="OrthoDB" id="9791270at2"/>
<dbReference type="SUPFAM" id="SSF48613">
    <property type="entry name" value="Heme oxygenase-like"/>
    <property type="match status" value="1"/>
</dbReference>
<dbReference type="InterPro" id="IPR024423">
    <property type="entry name" value="DUF3050"/>
</dbReference>
<proteinExistence type="predicted"/>
<reference evidence="1 2" key="1">
    <citation type="submission" date="2018-12" db="EMBL/GenBank/DDBJ databases">
        <title>Mangrovimonas spongiae sp. nov., a novel member of the genus Mangrovimonas isolated from marine sponge.</title>
        <authorList>
            <person name="Zhuang L."/>
            <person name="Luo L."/>
        </authorList>
    </citation>
    <scope>NUCLEOTIDE SEQUENCE [LARGE SCALE GENOMIC DNA]</scope>
    <source>
        <strain evidence="1 2">HN-E26</strain>
    </source>
</reference>
<evidence type="ECO:0000313" key="2">
    <source>
        <dbReference type="Proteomes" id="UP000270620"/>
    </source>
</evidence>
<dbReference type="InterPro" id="IPR016084">
    <property type="entry name" value="Haem_Oase-like_multi-hlx"/>
</dbReference>
<dbReference type="AlphaFoldDB" id="A0A3R9P140"/>
<organism evidence="1 2">
    <name type="scientific">Mangrovimonas spongiae</name>
    <dbReference type="NCBI Taxonomy" id="2494697"/>
    <lineage>
        <taxon>Bacteria</taxon>
        <taxon>Pseudomonadati</taxon>
        <taxon>Bacteroidota</taxon>
        <taxon>Flavobacteriia</taxon>
        <taxon>Flavobacteriales</taxon>
        <taxon>Flavobacteriaceae</taxon>
        <taxon>Mangrovimonas</taxon>
    </lineage>
</organism>
<dbReference type="Proteomes" id="UP000270620">
    <property type="component" value="Unassembled WGS sequence"/>
</dbReference>
<protein>
    <submittedName>
        <fullName evidence="1">DUF3050 domain-containing protein</fullName>
    </submittedName>
</protein>
<accession>A0A3R9P140</accession>
<keyword evidence="2" id="KW-1185">Reference proteome</keyword>
<gene>
    <name evidence="1" type="ORF">EJA19_03725</name>
</gene>
<dbReference type="Pfam" id="PF11251">
    <property type="entry name" value="DUF3050"/>
    <property type="match status" value="1"/>
</dbReference>
<dbReference type="EMBL" id="RWBG01000001">
    <property type="protein sequence ID" value="RSK42001.1"/>
    <property type="molecule type" value="Genomic_DNA"/>
</dbReference>
<evidence type="ECO:0000313" key="1">
    <source>
        <dbReference type="EMBL" id="RSK42001.1"/>
    </source>
</evidence>
<comment type="caution">
    <text evidence="1">The sequence shown here is derived from an EMBL/GenBank/DDBJ whole genome shotgun (WGS) entry which is preliminary data.</text>
</comment>
<dbReference type="RefSeq" id="WP_125466989.1">
    <property type="nucleotide sequence ID" value="NZ_RWBG01000001.1"/>
</dbReference>
<name>A0A3R9P140_9FLAO</name>
<sequence>MDYNIPFIEKELAPLRKQLNNHKLYSALSSLDDIKHFMEQHAFAVWDFMSLLKALQNKLTCTTLPWVPVKNPATARFINEIVLGEESDLNELGEPKSHYEMYLDAMQQIGANTENITLFTKLISEGQSLNNALETVNIESNTANFIAFTFQVINTQEPHKIASAFTFGREDVIPDMFFQIINQSKTKDDSYSKLTYYLNRHIELDGDEHGPLSLKMVEELCGTDNQKWTEVLETAKAALNQRIKLWDGIHNLIVSNTEVEKTY</sequence>